<evidence type="ECO:0000313" key="2">
    <source>
        <dbReference type="Proteomes" id="UP000242474"/>
    </source>
</evidence>
<organism evidence="1 2">
    <name type="scientific">Coemansia reversa (strain ATCC 12441 / NRRL 1564)</name>
    <dbReference type="NCBI Taxonomy" id="763665"/>
    <lineage>
        <taxon>Eukaryota</taxon>
        <taxon>Fungi</taxon>
        <taxon>Fungi incertae sedis</taxon>
        <taxon>Zoopagomycota</taxon>
        <taxon>Kickxellomycotina</taxon>
        <taxon>Kickxellomycetes</taxon>
        <taxon>Kickxellales</taxon>
        <taxon>Kickxellaceae</taxon>
        <taxon>Coemansia</taxon>
    </lineage>
</organism>
<dbReference type="Proteomes" id="UP000242474">
    <property type="component" value="Unassembled WGS sequence"/>
</dbReference>
<keyword evidence="2" id="KW-1185">Reference proteome</keyword>
<protein>
    <submittedName>
        <fullName evidence="1">Uncharacterized protein</fullName>
    </submittedName>
</protein>
<feature type="non-terminal residue" evidence="1">
    <location>
        <position position="1"/>
    </location>
</feature>
<name>A0A2G5BBJ3_COERN</name>
<gene>
    <name evidence="1" type="ORF">COEREDRAFT_43027</name>
</gene>
<dbReference type="AlphaFoldDB" id="A0A2G5BBJ3"/>
<proteinExistence type="predicted"/>
<accession>A0A2G5BBJ3</accession>
<dbReference type="EMBL" id="KZ303500">
    <property type="protein sequence ID" value="PIA16376.1"/>
    <property type="molecule type" value="Genomic_DNA"/>
</dbReference>
<evidence type="ECO:0000313" key="1">
    <source>
        <dbReference type="EMBL" id="PIA16376.1"/>
    </source>
</evidence>
<dbReference type="OrthoDB" id="5556225at2759"/>
<sequence length="131" mass="14838">LTLIFGNWSAGMAAHHAPIPIKGLRCMLIKQGFHVLQIDEFKISTWCLYCGEGQLQKFLDVDNPQLHIRDKTPVIKSHALLRFNNGKCEGWVVDSVTGQSCPRIINRDLSACLNFRHIVDGLWQLLTMDPL</sequence>
<reference evidence="1 2" key="1">
    <citation type="journal article" date="2015" name="Genome Biol. Evol.">
        <title>Phylogenomic analyses indicate that early fungi evolved digesting cell walls of algal ancestors of land plants.</title>
        <authorList>
            <person name="Chang Y."/>
            <person name="Wang S."/>
            <person name="Sekimoto S."/>
            <person name="Aerts A.L."/>
            <person name="Choi C."/>
            <person name="Clum A."/>
            <person name="LaButti K.M."/>
            <person name="Lindquist E.A."/>
            <person name="Yee Ngan C."/>
            <person name="Ohm R.A."/>
            <person name="Salamov A.A."/>
            <person name="Grigoriev I.V."/>
            <person name="Spatafora J.W."/>
            <person name="Berbee M.L."/>
        </authorList>
    </citation>
    <scope>NUCLEOTIDE SEQUENCE [LARGE SCALE GENOMIC DNA]</scope>
    <source>
        <strain evidence="1 2">NRRL 1564</strain>
    </source>
</reference>